<comment type="caution">
    <text evidence="2">The sequence shown here is derived from an EMBL/GenBank/DDBJ whole genome shotgun (WGS) entry which is preliminary data.</text>
</comment>
<feature type="transmembrane region" description="Helical" evidence="1">
    <location>
        <begin position="178"/>
        <end position="202"/>
    </location>
</feature>
<keyword evidence="1" id="KW-0472">Membrane</keyword>
<dbReference type="InterPro" id="IPR040410">
    <property type="entry name" value="UPF0658_Golgi"/>
</dbReference>
<keyword evidence="3" id="KW-1185">Reference proteome</keyword>
<proteinExistence type="predicted"/>
<sequence length="515" mass="60220">MRKIYLKNLTNSGKYAVFTAWSVLLSAAIIIILEGVLVSRTLKDKCYYNESMDSEYAKNVAPIPLYLFIFITSQLFHIYISYDALYHNNNIEIIGSSINYICICCYTFIQAFQLYKYLTDSCYNRIKIFCFIIPVFSIIYSLFHIFLTYKLYIEFGWSIYKSIGADPKLRKIFRIYEIFITLIKYDFFFFVSYSVQMIFLILRNSDPEKWITVGMYTVKKENYAGSLIYMTFFTVICLILGVLTMLNLILCYLNYGHGLKDHIKLNNSLKSFSSSSTKSRSNSIYSDIELNMKIHLKSDSVRPSIRYDVINIDNINQKLKLEPLTEPNEKKKESLIQHENTMDQIQKSNKLIMEKNVHQNDNGNNDRGATQINIDDSEKTFGKEIKERYIDQSLNINQLSEYNVKINENVIDISEYNLKNNNSDYNEKLNSNNEDEKNKKKININRNTLDGFENGSNFNTLNFSLYNTLNYRESRINDTDNEYCIVRSDSNLNIDESLNSSKSNINSQKDDLKMN</sequence>
<dbReference type="EMBL" id="MCFG01000103">
    <property type="protein sequence ID" value="ORX82109.1"/>
    <property type="molecule type" value="Genomic_DNA"/>
</dbReference>
<evidence type="ECO:0000313" key="3">
    <source>
        <dbReference type="Proteomes" id="UP000193944"/>
    </source>
</evidence>
<dbReference type="AlphaFoldDB" id="A0A1Y1X8R4"/>
<keyword evidence="1" id="KW-1133">Transmembrane helix</keyword>
<evidence type="ECO:0000313" key="2">
    <source>
        <dbReference type="EMBL" id="ORX82109.1"/>
    </source>
</evidence>
<feature type="transmembrane region" description="Helical" evidence="1">
    <location>
        <begin position="223"/>
        <end position="250"/>
    </location>
</feature>
<feature type="transmembrane region" description="Helical" evidence="1">
    <location>
        <begin position="63"/>
        <end position="82"/>
    </location>
</feature>
<dbReference type="PANTHER" id="PTHR34391:SF1">
    <property type="entry name" value="UPF0658 GOLGI APPARATUS MEMBRANE PROTEIN C1952.10C-RELATED"/>
    <property type="match status" value="1"/>
</dbReference>
<dbReference type="OrthoDB" id="2448307at2759"/>
<organism evidence="2 3">
    <name type="scientific">Anaeromyces robustus</name>
    <dbReference type="NCBI Taxonomy" id="1754192"/>
    <lineage>
        <taxon>Eukaryota</taxon>
        <taxon>Fungi</taxon>
        <taxon>Fungi incertae sedis</taxon>
        <taxon>Chytridiomycota</taxon>
        <taxon>Chytridiomycota incertae sedis</taxon>
        <taxon>Neocallimastigomycetes</taxon>
        <taxon>Neocallimastigales</taxon>
        <taxon>Neocallimastigaceae</taxon>
        <taxon>Anaeromyces</taxon>
    </lineage>
</organism>
<feature type="transmembrane region" description="Helical" evidence="1">
    <location>
        <begin position="20"/>
        <end position="42"/>
    </location>
</feature>
<name>A0A1Y1X8R4_9FUNG</name>
<gene>
    <name evidence="2" type="ORF">BCR32DRAFT_292871</name>
</gene>
<reference evidence="2 3" key="1">
    <citation type="submission" date="2016-08" db="EMBL/GenBank/DDBJ databases">
        <title>A Parts List for Fungal Cellulosomes Revealed by Comparative Genomics.</title>
        <authorList>
            <consortium name="DOE Joint Genome Institute"/>
            <person name="Haitjema C.H."/>
            <person name="Gilmore S.P."/>
            <person name="Henske J.K."/>
            <person name="Solomon K.V."/>
            <person name="De Groot R."/>
            <person name="Kuo A."/>
            <person name="Mondo S.J."/>
            <person name="Salamov A.A."/>
            <person name="Labutti K."/>
            <person name="Zhao Z."/>
            <person name="Chiniquy J."/>
            <person name="Barry K."/>
            <person name="Brewer H.M."/>
            <person name="Purvine S.O."/>
            <person name="Wright A.T."/>
            <person name="Boxma B."/>
            <person name="Van Alen T."/>
            <person name="Hackstein J.H."/>
            <person name="Baker S.E."/>
            <person name="Grigoriev I.V."/>
            <person name="O'Malley M.A."/>
        </authorList>
    </citation>
    <scope>NUCLEOTIDE SEQUENCE [LARGE SCALE GENOMIC DNA]</scope>
    <source>
        <strain evidence="2 3">S4</strain>
    </source>
</reference>
<dbReference type="PANTHER" id="PTHR34391">
    <property type="entry name" value="UPF0658 GOLGI APPARATUS MEMBRANE PROTEIN C1952.10C-RELATED"/>
    <property type="match status" value="1"/>
</dbReference>
<accession>A0A1Y1X8R4</accession>
<protein>
    <submittedName>
        <fullName evidence="2">Uncharacterized protein</fullName>
    </submittedName>
</protein>
<feature type="transmembrane region" description="Helical" evidence="1">
    <location>
        <begin position="94"/>
        <end position="114"/>
    </location>
</feature>
<dbReference type="Proteomes" id="UP000193944">
    <property type="component" value="Unassembled WGS sequence"/>
</dbReference>
<evidence type="ECO:0000256" key="1">
    <source>
        <dbReference type="SAM" id="Phobius"/>
    </source>
</evidence>
<keyword evidence="1" id="KW-0812">Transmembrane</keyword>
<dbReference type="GO" id="GO:0005794">
    <property type="term" value="C:Golgi apparatus"/>
    <property type="evidence" value="ECO:0007669"/>
    <property type="project" value="TreeGrafter"/>
</dbReference>
<feature type="transmembrane region" description="Helical" evidence="1">
    <location>
        <begin position="126"/>
        <end position="147"/>
    </location>
</feature>
<reference evidence="2 3" key="2">
    <citation type="submission" date="2016-08" db="EMBL/GenBank/DDBJ databases">
        <title>Pervasive Adenine N6-methylation of Active Genes in Fungi.</title>
        <authorList>
            <consortium name="DOE Joint Genome Institute"/>
            <person name="Mondo S.J."/>
            <person name="Dannebaum R.O."/>
            <person name="Kuo R.C."/>
            <person name="Labutti K."/>
            <person name="Haridas S."/>
            <person name="Kuo A."/>
            <person name="Salamov A."/>
            <person name="Ahrendt S.R."/>
            <person name="Lipzen A."/>
            <person name="Sullivan W."/>
            <person name="Andreopoulos W.B."/>
            <person name="Clum A."/>
            <person name="Lindquist E."/>
            <person name="Daum C."/>
            <person name="Ramamoorthy G.K."/>
            <person name="Gryganskyi A."/>
            <person name="Culley D."/>
            <person name="Magnuson J.K."/>
            <person name="James T.Y."/>
            <person name="O'Malley M.A."/>
            <person name="Stajich J.E."/>
            <person name="Spatafora J.W."/>
            <person name="Visel A."/>
            <person name="Grigoriev I.V."/>
        </authorList>
    </citation>
    <scope>NUCLEOTIDE SEQUENCE [LARGE SCALE GENOMIC DNA]</scope>
    <source>
        <strain evidence="2 3">S4</strain>
    </source>
</reference>